<dbReference type="GO" id="GO:0006520">
    <property type="term" value="P:amino acid metabolic process"/>
    <property type="evidence" value="ECO:0007669"/>
    <property type="project" value="TreeGrafter"/>
</dbReference>
<keyword evidence="4" id="KW-1185">Reference proteome</keyword>
<dbReference type="InterPro" id="IPR015424">
    <property type="entry name" value="PyrdxlP-dep_Trfase"/>
</dbReference>
<dbReference type="WBParaSite" id="TCONS_00002513.p1">
    <property type="protein sequence ID" value="TCONS_00002513.p1"/>
    <property type="gene ID" value="XLOC_002355"/>
</dbReference>
<proteinExistence type="predicted"/>
<dbReference type="PRINTS" id="PR00753">
    <property type="entry name" value="ACCSYNTHASE"/>
</dbReference>
<feature type="compositionally biased region" description="Polar residues" evidence="2">
    <location>
        <begin position="1302"/>
        <end position="1317"/>
    </location>
</feature>
<organism evidence="5">
    <name type="scientific">Strongyloides stercoralis</name>
    <name type="common">Threadworm</name>
    <dbReference type="NCBI Taxonomy" id="6248"/>
    <lineage>
        <taxon>Eukaryota</taxon>
        <taxon>Metazoa</taxon>
        <taxon>Ecdysozoa</taxon>
        <taxon>Nematoda</taxon>
        <taxon>Chromadorea</taxon>
        <taxon>Rhabditida</taxon>
        <taxon>Tylenchina</taxon>
        <taxon>Panagrolaimomorpha</taxon>
        <taxon>Strongyloidoidea</taxon>
        <taxon>Strongyloididae</taxon>
        <taxon>Strongyloides</taxon>
    </lineage>
</organism>
<dbReference type="STRING" id="6248.A0A0K0ERA2"/>
<dbReference type="InterPro" id="IPR004839">
    <property type="entry name" value="Aminotransferase_I/II_large"/>
</dbReference>
<evidence type="ECO:0000313" key="5">
    <source>
        <dbReference type="WBParaSite" id="SSTP_0001198500.1"/>
    </source>
</evidence>
<dbReference type="GO" id="GO:0008483">
    <property type="term" value="F:transaminase activity"/>
    <property type="evidence" value="ECO:0007669"/>
    <property type="project" value="TreeGrafter"/>
</dbReference>
<sequence length="1688" mass="195470">MLNGVMKKDDNNKNVETLSLLSKRGKKLLETNYNVIKNPLIEIINKNRKSRIEKDGKKIFPSRSKSLFGYKTELVKNKINEAKETFFLDPAILTHYPPSPTGMESIKISCSNFIFSHLSCNISPKKLIITPGTTATLDMLAFTLFDSSDCILCPAPYYNKYHEIFVTKNNINLIPVHFEDINTLKLSRSLFESTYLKCKKVKGILISNPHNPTGCIFSSEEIQEIVQFAHDKKIVLIMDEAALFSIYDNDGKERFDTILKDIEKFNEYKNIFWTWSFSKDMLLPGLRFSLVYMEDEKAYECMNKLASYYTVNGLTQNFADEFLHDNQWFDELQKTKNEELSSNREMTMIMLRQLKIPFVKPLGGFLIYFNLSHIDQNILIKFLENNVYFEHVGGEDHDGYKKGWFAINLCQKRQHLYDVLEKMGNIIKEYNEKRLIQKERSISDVVADDVMKQVLDFLNHPKDNDKEIVRKTSESIDNYQLFFDENKILNKNEKDFVEHIVNECQLSEREFVSPVIPLNDSEEKRLSSNFNARSQQKDNILLRSPTINQEKCIVTKNDVSPNFIGEMVVVEPSNINNQLNIINHDGVDNNLRCSKVNCLICEMKKRKENVDDNVHKTINPINLEEVFQIKLNERIDDVKNDWIYEIFKKNNTKRRSKSYDVTKGRGITKIDEEDICRDNDYHDNVLENITTTKHDNNSEKKFDNQKSSETEVHLNDNKVNLKNTIKMDGDEITNTDSIVERQVLSNDKVENDNKNDGNLLPNHIPLQVIFNQPKSENIITKKIENNEKIINDVNKTIIKEQKIKNNDNHINKNENLIVNNLKEGELGEIMKTNSTVIRKEDNFMKLDSDIQTIDSISDIVIEDGDIIIVEEKKTIIEGGDNNSDKNSVLLDYIFSTDNNITNNFDYNNKVPKNISSSEGRKVTESEKLSSYTVHSIDNIKSENMENKNSIDLNQIFLNDGDQKEFKDKVFDNLYVLTKNDTYNDKMNSPSTATITFCRSETNIESPFDHQLKEKSKSHSQLIEPTKVNFLSTEELNVNEDGTKIYTESSYDTEMDLKKDEDIDKASIHFEDYLKEQVIISLDNTKINDEVFMGIMENKFNDYHDNNINKQSLTITDGDSNDSFSYIKISDGIKKNNNVNEIVKINYKSNISKKKNNEDNKKFDPIDLNLIFNKSKSIDDKPSYITDDEEEKSMNNKNESCGEENELLFDGSYSSSVGGRRYLSHEYRKVSSYHVPHSGVEKKIQKKNTPYDGYSTIDDGKSCDSGFTGDKNETDLELKINSNNFDDKCEWVDNTEKEDLKRSSSLKSNVRKLSNESDNSNERNKEWIQDWERTNSFKDIKKNEPRERGTSFTEVTVDLSDIVGISIKENNSDLGDSAYLSMSPEIRKKDKRDSGYCRDSILSSDTRKSYTPRKLSFSYDISVDGAVTIPNEPTIFLRECKKDNQYDGKIPNEWNLTNEIIETDKKNKQKYIEYSVTKNEYKSIPPIINYKATNDILLEVRLIQRQQGSAIGYYYPPKKNAKAYVTEVHLLPTPDYNFFSTELHIPKEEMYISNIEDNKNEVDYIHPETNAKHFIIKSFQKSPIKTRRITAKPLKFESNYIDGKDDITITYEISKKTNYDITNNSIISIKENNNKLPLNIKNVEIIKNDTSNEGDKKNWYITTVKKTPRPIFNVPGSLSIDIKLHENDI</sequence>
<dbReference type="WBParaSite" id="SSTP_0001198500.1">
    <property type="protein sequence ID" value="SSTP_0001198500.1"/>
    <property type="gene ID" value="SSTP_0001198500"/>
</dbReference>
<dbReference type="Pfam" id="PF00155">
    <property type="entry name" value="Aminotran_1_2"/>
    <property type="match status" value="1"/>
</dbReference>
<protein>
    <submittedName>
        <fullName evidence="5 6">Aminotran_1_2 domain-containing protein</fullName>
    </submittedName>
</protein>
<dbReference type="AlphaFoldDB" id="A0A0K0ERA2"/>
<name>A0A0K0ERA2_STRER</name>
<dbReference type="PANTHER" id="PTHR43795:SF39">
    <property type="entry name" value="AMINOTRANSFERASE CLASS I_CLASSII DOMAIN-CONTAINING PROTEIN"/>
    <property type="match status" value="1"/>
</dbReference>
<keyword evidence="1" id="KW-0663">Pyridoxal phosphate</keyword>
<evidence type="ECO:0000313" key="4">
    <source>
        <dbReference type="Proteomes" id="UP000035681"/>
    </source>
</evidence>
<feature type="region of interest" description="Disordered" evidence="2">
    <location>
        <begin position="1180"/>
        <end position="1201"/>
    </location>
</feature>
<accession>A0A0K0ERA2</accession>
<dbReference type="InterPro" id="IPR050478">
    <property type="entry name" value="Ethylene_sulfur-biosynth"/>
</dbReference>
<dbReference type="InterPro" id="IPR015421">
    <property type="entry name" value="PyrdxlP-dep_Trfase_major"/>
</dbReference>
<evidence type="ECO:0000256" key="1">
    <source>
        <dbReference type="ARBA" id="ARBA00022898"/>
    </source>
</evidence>
<reference evidence="5" key="1">
    <citation type="submission" date="2015-08" db="UniProtKB">
        <authorList>
            <consortium name="WormBaseParasite"/>
        </authorList>
    </citation>
    <scope>IDENTIFICATION</scope>
</reference>
<dbReference type="Gene3D" id="3.40.640.10">
    <property type="entry name" value="Type I PLP-dependent aspartate aminotransferase-like (Major domain)"/>
    <property type="match status" value="1"/>
</dbReference>
<evidence type="ECO:0000259" key="3">
    <source>
        <dbReference type="Pfam" id="PF00155"/>
    </source>
</evidence>
<evidence type="ECO:0000256" key="2">
    <source>
        <dbReference type="SAM" id="MobiDB-lite"/>
    </source>
</evidence>
<dbReference type="PANTHER" id="PTHR43795">
    <property type="entry name" value="BIFUNCTIONAL ASPARTATE AMINOTRANSFERASE AND GLUTAMATE/ASPARTATE-PREPHENATE AMINOTRANSFERASE-RELATED"/>
    <property type="match status" value="1"/>
</dbReference>
<dbReference type="CDD" id="cd00609">
    <property type="entry name" value="AAT_like"/>
    <property type="match status" value="1"/>
</dbReference>
<dbReference type="SUPFAM" id="SSF53383">
    <property type="entry name" value="PLP-dependent transferases"/>
    <property type="match status" value="1"/>
</dbReference>
<feature type="region of interest" description="Disordered" evidence="2">
    <location>
        <begin position="1299"/>
        <end position="1326"/>
    </location>
</feature>
<evidence type="ECO:0000313" key="6">
    <source>
        <dbReference type="WBParaSite" id="TCONS_00002513.p1"/>
    </source>
</evidence>
<feature type="domain" description="Aminotransferase class I/classII large" evidence="3">
    <location>
        <begin position="76"/>
        <end position="392"/>
    </location>
</feature>
<dbReference type="GO" id="GO:0030170">
    <property type="term" value="F:pyridoxal phosphate binding"/>
    <property type="evidence" value="ECO:0007669"/>
    <property type="project" value="InterPro"/>
</dbReference>
<dbReference type="Proteomes" id="UP000035681">
    <property type="component" value="Unplaced"/>
</dbReference>